<keyword evidence="1" id="KW-0472">Membrane</keyword>
<dbReference type="InterPro" id="IPR007492">
    <property type="entry name" value="LytTR_DNA-bd_dom"/>
</dbReference>
<reference evidence="3 4" key="1">
    <citation type="journal article" date="2017" name="Int. J. Syst. Evol. Microbiol.">
        <title>Maripseudobacter aurantiacus gen. nov., sp. nov., a novel member of the family Flavobacteriaceae isolated from a sedimentation basin.</title>
        <authorList>
            <person name="Chen C."/>
            <person name="Su Y."/>
            <person name="Tao T."/>
            <person name="Fu G."/>
            <person name="Zhang C."/>
            <person name="Sun C."/>
            <person name="Zhang X."/>
            <person name="Wu M."/>
        </authorList>
    </citation>
    <scope>NUCLEOTIDE SEQUENCE [LARGE SCALE GENOMIC DNA]</scope>
    <source>
        <strain evidence="4">CDA4</strain>
    </source>
</reference>
<sequence length="273" mass="32424">MIKILNKQLYFSSKLKSQIGIAIILGFILALVMVLLKPFDTNGFDHSHKNLILSGFGLLFSIFYLISSRLENLWYKKKNKNWTLKYEIFAFVFLVILLFVPVHFYNQIFLNNILNREFHIYEYVGHGIWFLYQSMIPIMIIILPFYIYLRNRFGELISEEDLDRIEFSGINKGEKELIRRDEILYVQASENYVDIFYNKENDVCHLTFRNTLKAIKNQAPFLRRCHRSYLVNLSKIKRIQGNSQNAELVFHNSELRIPLSYTYYKSVKISLGD</sequence>
<proteinExistence type="predicted"/>
<dbReference type="EMBL" id="VBUK01000003">
    <property type="protein sequence ID" value="TLF45293.1"/>
    <property type="molecule type" value="Genomic_DNA"/>
</dbReference>
<keyword evidence="1" id="KW-0812">Transmembrane</keyword>
<feature type="transmembrane region" description="Helical" evidence="1">
    <location>
        <begin position="51"/>
        <end position="67"/>
    </location>
</feature>
<organism evidence="3 4">
    <name type="scientific">Maribacter aurantiacus</name>
    <dbReference type="NCBI Taxonomy" id="1882343"/>
    <lineage>
        <taxon>Bacteria</taxon>
        <taxon>Pseudomonadati</taxon>
        <taxon>Bacteroidota</taxon>
        <taxon>Flavobacteriia</taxon>
        <taxon>Flavobacteriales</taxon>
        <taxon>Flavobacteriaceae</taxon>
        <taxon>Maribacter</taxon>
    </lineage>
</organism>
<evidence type="ECO:0000259" key="2">
    <source>
        <dbReference type="PROSITE" id="PS50930"/>
    </source>
</evidence>
<comment type="caution">
    <text evidence="3">The sequence shown here is derived from an EMBL/GenBank/DDBJ whole genome shotgun (WGS) entry which is preliminary data.</text>
</comment>
<dbReference type="GO" id="GO:0003677">
    <property type="term" value="F:DNA binding"/>
    <property type="evidence" value="ECO:0007669"/>
    <property type="project" value="InterPro"/>
</dbReference>
<dbReference type="GO" id="GO:0000156">
    <property type="term" value="F:phosphorelay response regulator activity"/>
    <property type="evidence" value="ECO:0007669"/>
    <property type="project" value="InterPro"/>
</dbReference>
<evidence type="ECO:0000313" key="4">
    <source>
        <dbReference type="Proteomes" id="UP000308382"/>
    </source>
</evidence>
<feature type="domain" description="HTH LytTR-type" evidence="2">
    <location>
        <begin position="167"/>
        <end position="273"/>
    </location>
</feature>
<name>A0A5R8M6W6_9FLAO</name>
<accession>A0A5R8M6W6</accession>
<dbReference type="PANTHER" id="PTHR37299">
    <property type="entry name" value="TRANSCRIPTIONAL REGULATOR-RELATED"/>
    <property type="match status" value="1"/>
</dbReference>
<dbReference type="Pfam" id="PF04397">
    <property type="entry name" value="LytTR"/>
    <property type="match status" value="1"/>
</dbReference>
<dbReference type="AlphaFoldDB" id="A0A5R8M6W6"/>
<dbReference type="RefSeq" id="WP_138257878.1">
    <property type="nucleotide sequence ID" value="NZ_VBUK01000003.1"/>
</dbReference>
<protein>
    <recommendedName>
        <fullName evidence="2">HTH LytTR-type domain-containing protein</fullName>
    </recommendedName>
</protein>
<keyword evidence="4" id="KW-1185">Reference proteome</keyword>
<feature type="transmembrane region" description="Helical" evidence="1">
    <location>
        <begin position="128"/>
        <end position="149"/>
    </location>
</feature>
<dbReference type="PANTHER" id="PTHR37299:SF1">
    <property type="entry name" value="STAGE 0 SPORULATION PROTEIN A HOMOLOG"/>
    <property type="match status" value="1"/>
</dbReference>
<dbReference type="Gene3D" id="2.40.50.1020">
    <property type="entry name" value="LytTr DNA-binding domain"/>
    <property type="match status" value="1"/>
</dbReference>
<feature type="transmembrane region" description="Helical" evidence="1">
    <location>
        <begin position="88"/>
        <end position="108"/>
    </location>
</feature>
<evidence type="ECO:0000256" key="1">
    <source>
        <dbReference type="SAM" id="Phobius"/>
    </source>
</evidence>
<gene>
    <name evidence="3" type="ORF">FEK29_07870</name>
</gene>
<feature type="transmembrane region" description="Helical" evidence="1">
    <location>
        <begin position="21"/>
        <end position="39"/>
    </location>
</feature>
<dbReference type="PROSITE" id="PS50930">
    <property type="entry name" value="HTH_LYTTR"/>
    <property type="match status" value="1"/>
</dbReference>
<keyword evidence="1" id="KW-1133">Transmembrane helix</keyword>
<evidence type="ECO:0000313" key="3">
    <source>
        <dbReference type="EMBL" id="TLF45293.1"/>
    </source>
</evidence>
<dbReference type="Proteomes" id="UP000308382">
    <property type="component" value="Unassembled WGS sequence"/>
</dbReference>
<dbReference type="SMART" id="SM00850">
    <property type="entry name" value="LytTR"/>
    <property type="match status" value="1"/>
</dbReference>
<dbReference type="InterPro" id="IPR046947">
    <property type="entry name" value="LytR-like"/>
</dbReference>
<dbReference type="OrthoDB" id="1118393at2"/>